<gene>
    <name evidence="2" type="ORF">SE17_21830</name>
</gene>
<evidence type="ECO:0000259" key="1">
    <source>
        <dbReference type="Pfam" id="PF01636"/>
    </source>
</evidence>
<sequence>MPSQPAIDQPDAPRAGEELPAEALFAYLHTHLPDLEAPLSIAQFPGGFSNLTYLLRAGEREMVLRRPPFGANIRGGHDMAREFRILSGLRPAYPKVPRPLLYCDDLAVLGAPFYVMERVAGVILRAPLPAGLALAPEQLHATCLALIDTFAELHAIDYAAAGLSEIGKPAGYTARQVAGWANRYAAARTDDIPALEQAAAWLAAHLPAEIAPALIHNDFKYDNVVLDPHDLSRIVAVLDWEMATLGDPLTDLGTTLAYWMEPGDPAVLRTFGISALPGNLDRRAWVARYAAQSGRDISDVLFYFVYGLFKNAVIIQQIYARYRQGKTQDARFAGLDVMVRAYGDLAARAIALGRIDSLFS</sequence>
<feature type="domain" description="Aminoglycoside phosphotransferase" evidence="1">
    <location>
        <begin position="41"/>
        <end position="284"/>
    </location>
</feature>
<evidence type="ECO:0000313" key="2">
    <source>
        <dbReference type="EMBL" id="KPV51326.1"/>
    </source>
</evidence>
<dbReference type="InterPro" id="IPR052898">
    <property type="entry name" value="ACAD10-like"/>
</dbReference>
<dbReference type="PANTHER" id="PTHR47829">
    <property type="entry name" value="HYDROLASE, PUTATIVE (AFU_ORTHOLOGUE AFUA_1G12880)-RELATED"/>
    <property type="match status" value="1"/>
</dbReference>
<dbReference type="CDD" id="cd05154">
    <property type="entry name" value="ACAD10_11_N-like"/>
    <property type="match status" value="1"/>
</dbReference>
<comment type="caution">
    <text evidence="2">The sequence shown here is derived from an EMBL/GenBank/DDBJ whole genome shotgun (WGS) entry which is preliminary data.</text>
</comment>
<keyword evidence="3" id="KW-1185">Reference proteome</keyword>
<dbReference type="GO" id="GO:0016740">
    <property type="term" value="F:transferase activity"/>
    <property type="evidence" value="ECO:0007669"/>
    <property type="project" value="UniProtKB-KW"/>
</dbReference>
<dbReference type="PANTHER" id="PTHR47829:SF1">
    <property type="entry name" value="HAD FAMILY PHOSPHATASE"/>
    <property type="match status" value="1"/>
</dbReference>
<evidence type="ECO:0000313" key="3">
    <source>
        <dbReference type="Proteomes" id="UP000050509"/>
    </source>
</evidence>
<dbReference type="InterPro" id="IPR041726">
    <property type="entry name" value="ACAD10_11_N"/>
</dbReference>
<reference evidence="2 3" key="1">
    <citation type="submission" date="2015-09" db="EMBL/GenBank/DDBJ databases">
        <title>Draft genome sequence of Kouleothrix aurantiaca JCM 19913.</title>
        <authorList>
            <person name="Hemp J."/>
        </authorList>
    </citation>
    <scope>NUCLEOTIDE SEQUENCE [LARGE SCALE GENOMIC DNA]</scope>
    <source>
        <strain evidence="2 3">COM-B</strain>
    </source>
</reference>
<dbReference type="InterPro" id="IPR011009">
    <property type="entry name" value="Kinase-like_dom_sf"/>
</dbReference>
<dbReference type="EMBL" id="LJCR01000962">
    <property type="protein sequence ID" value="KPV51326.1"/>
    <property type="molecule type" value="Genomic_DNA"/>
</dbReference>
<dbReference type="Gene3D" id="3.30.200.20">
    <property type="entry name" value="Phosphorylase Kinase, domain 1"/>
    <property type="match status" value="1"/>
</dbReference>
<dbReference type="AlphaFoldDB" id="A0A0P9D040"/>
<keyword evidence="2" id="KW-0808">Transferase</keyword>
<dbReference type="PATRIC" id="fig|186479.3.peg.10989"/>
<accession>A0A0P9D040</accession>
<dbReference type="Proteomes" id="UP000050509">
    <property type="component" value="Unassembled WGS sequence"/>
</dbReference>
<dbReference type="SUPFAM" id="SSF56112">
    <property type="entry name" value="Protein kinase-like (PK-like)"/>
    <property type="match status" value="1"/>
</dbReference>
<dbReference type="Gene3D" id="3.90.1200.10">
    <property type="match status" value="1"/>
</dbReference>
<dbReference type="Pfam" id="PF01636">
    <property type="entry name" value="APH"/>
    <property type="match status" value="1"/>
</dbReference>
<protein>
    <submittedName>
        <fullName evidence="2">Aminoglycoside phosphotransferase</fullName>
    </submittedName>
</protein>
<dbReference type="InterPro" id="IPR002575">
    <property type="entry name" value="Aminoglycoside_PTrfase"/>
</dbReference>
<organism evidence="2 3">
    <name type="scientific">Kouleothrix aurantiaca</name>
    <dbReference type="NCBI Taxonomy" id="186479"/>
    <lineage>
        <taxon>Bacteria</taxon>
        <taxon>Bacillati</taxon>
        <taxon>Chloroflexota</taxon>
        <taxon>Chloroflexia</taxon>
        <taxon>Chloroflexales</taxon>
        <taxon>Roseiflexineae</taxon>
        <taxon>Roseiflexaceae</taxon>
        <taxon>Kouleothrix</taxon>
    </lineage>
</organism>
<name>A0A0P9D040_9CHLR</name>
<proteinExistence type="predicted"/>